<organism evidence="4 5">
    <name type="scientific">Bambusicola thoracicus</name>
    <name type="common">Chinese bamboo-partridge</name>
    <name type="synonym">Perdix thoracica</name>
    <dbReference type="NCBI Taxonomy" id="9083"/>
    <lineage>
        <taxon>Eukaryota</taxon>
        <taxon>Metazoa</taxon>
        <taxon>Chordata</taxon>
        <taxon>Craniata</taxon>
        <taxon>Vertebrata</taxon>
        <taxon>Euteleostomi</taxon>
        <taxon>Archelosauria</taxon>
        <taxon>Archosauria</taxon>
        <taxon>Dinosauria</taxon>
        <taxon>Saurischia</taxon>
        <taxon>Theropoda</taxon>
        <taxon>Coelurosauria</taxon>
        <taxon>Aves</taxon>
        <taxon>Neognathae</taxon>
        <taxon>Galloanserae</taxon>
        <taxon>Galliformes</taxon>
        <taxon>Phasianidae</taxon>
        <taxon>Perdicinae</taxon>
        <taxon>Bambusicola</taxon>
    </lineage>
</organism>
<feature type="repeat" description="WD" evidence="3">
    <location>
        <begin position="34"/>
        <end position="70"/>
    </location>
</feature>
<evidence type="ECO:0000256" key="2">
    <source>
        <dbReference type="ARBA" id="ARBA00022737"/>
    </source>
</evidence>
<gene>
    <name evidence="4" type="ORF">CIB84_016548</name>
</gene>
<evidence type="ECO:0000313" key="5">
    <source>
        <dbReference type="Proteomes" id="UP000237246"/>
    </source>
</evidence>
<accession>A0A2P4S6K5</accession>
<dbReference type="InterPro" id="IPR051350">
    <property type="entry name" value="WD_repeat-ST_regulator"/>
</dbReference>
<dbReference type="Proteomes" id="UP000237246">
    <property type="component" value="Unassembled WGS sequence"/>
</dbReference>
<dbReference type="Gene3D" id="2.130.10.10">
    <property type="entry name" value="YVTN repeat-like/Quinoprotein amine dehydrogenase"/>
    <property type="match status" value="1"/>
</dbReference>
<dbReference type="InterPro" id="IPR001680">
    <property type="entry name" value="WD40_rpt"/>
</dbReference>
<sequence length="70" mass="7403">MSFRQGACVVTGSEDACVHFFDVGRSARATVNTLQGHGHAVLAVAFNCDESLLASSDAAGTVIVWRRQHA</sequence>
<protein>
    <submittedName>
        <fullName evidence="4">Uncharacterized protein</fullName>
    </submittedName>
</protein>
<keyword evidence="5" id="KW-1185">Reference proteome</keyword>
<dbReference type="InterPro" id="IPR015943">
    <property type="entry name" value="WD40/YVTN_repeat-like_dom_sf"/>
</dbReference>
<reference evidence="4 5" key="1">
    <citation type="submission" date="2018-01" db="EMBL/GenBank/DDBJ databases">
        <title>Comparison of the Chinese Bamboo Partridge and Red Junglefowl genome sequences highlights the importance of demography in genome evolution.</title>
        <authorList>
            <person name="Tiley G.P."/>
            <person name="Kimball R.T."/>
            <person name="Braun E.L."/>
            <person name="Burleigh J.G."/>
        </authorList>
    </citation>
    <scope>NUCLEOTIDE SEQUENCE [LARGE SCALE GENOMIC DNA]</scope>
    <source>
        <strain evidence="4">RTK389</strain>
        <tissue evidence="4">Blood</tissue>
    </source>
</reference>
<dbReference type="GO" id="GO:0005634">
    <property type="term" value="C:nucleus"/>
    <property type="evidence" value="ECO:0007669"/>
    <property type="project" value="TreeGrafter"/>
</dbReference>
<evidence type="ECO:0000256" key="1">
    <source>
        <dbReference type="ARBA" id="ARBA00022574"/>
    </source>
</evidence>
<evidence type="ECO:0000313" key="4">
    <source>
        <dbReference type="EMBL" id="POI19708.1"/>
    </source>
</evidence>
<name>A0A2P4S6K5_BAMTH</name>
<evidence type="ECO:0000256" key="3">
    <source>
        <dbReference type="PROSITE-ProRule" id="PRU00221"/>
    </source>
</evidence>
<dbReference type="Pfam" id="PF00400">
    <property type="entry name" value="WD40"/>
    <property type="match status" value="1"/>
</dbReference>
<dbReference type="PROSITE" id="PS50082">
    <property type="entry name" value="WD_REPEATS_2"/>
    <property type="match status" value="1"/>
</dbReference>
<dbReference type="OrthoDB" id="1932312at2759"/>
<dbReference type="AlphaFoldDB" id="A0A2P4S6K5"/>
<keyword evidence="1 3" id="KW-0853">WD repeat</keyword>
<dbReference type="PANTHER" id="PTHR22838:SF4">
    <property type="entry name" value="WD REPEAT-CONTAINING PROTEIN 13"/>
    <property type="match status" value="1"/>
</dbReference>
<dbReference type="PROSITE" id="PS50294">
    <property type="entry name" value="WD_REPEATS_REGION"/>
    <property type="match status" value="1"/>
</dbReference>
<keyword evidence="2" id="KW-0677">Repeat</keyword>
<dbReference type="EMBL" id="PPHD01096058">
    <property type="protein sequence ID" value="POI19708.1"/>
    <property type="molecule type" value="Genomic_DNA"/>
</dbReference>
<dbReference type="GO" id="GO:1990841">
    <property type="term" value="F:promoter-specific chromatin binding"/>
    <property type="evidence" value="ECO:0007669"/>
    <property type="project" value="TreeGrafter"/>
</dbReference>
<proteinExistence type="predicted"/>
<dbReference type="InterPro" id="IPR036322">
    <property type="entry name" value="WD40_repeat_dom_sf"/>
</dbReference>
<dbReference type="PANTHER" id="PTHR22838">
    <property type="entry name" value="WD REPEAT PROTEIN 26-RELATED"/>
    <property type="match status" value="1"/>
</dbReference>
<dbReference type="SUPFAM" id="SSF50978">
    <property type="entry name" value="WD40 repeat-like"/>
    <property type="match status" value="1"/>
</dbReference>
<comment type="caution">
    <text evidence="4">The sequence shown here is derived from an EMBL/GenBank/DDBJ whole genome shotgun (WGS) entry which is preliminary data.</text>
</comment>
<dbReference type="SMART" id="SM00320">
    <property type="entry name" value="WD40"/>
    <property type="match status" value="1"/>
</dbReference>